<proteinExistence type="predicted"/>
<protein>
    <submittedName>
        <fullName evidence="1">Uncharacterized protein</fullName>
    </submittedName>
</protein>
<dbReference type="WBParaSite" id="SSTP_0000642600.1">
    <property type="protein sequence ID" value="SSTP_0000642600.1"/>
    <property type="gene ID" value="SSTP_0000642600"/>
</dbReference>
<accession>A0A913HV76</accession>
<reference evidence="1" key="1">
    <citation type="submission" date="2022-10" db="UniProtKB">
        <authorList>
            <consortium name="WormBaseParasite"/>
        </authorList>
    </citation>
    <scope>IDENTIFICATION</scope>
</reference>
<evidence type="ECO:0000313" key="1">
    <source>
        <dbReference type="WBParaSite" id="SSTP_0000642600.1"/>
    </source>
</evidence>
<name>A0A913HV76_STRER</name>
<organism evidence="1">
    <name type="scientific">Strongyloides stercoralis</name>
    <name type="common">Threadworm</name>
    <dbReference type="NCBI Taxonomy" id="6248"/>
    <lineage>
        <taxon>Eukaryota</taxon>
        <taxon>Metazoa</taxon>
        <taxon>Ecdysozoa</taxon>
        <taxon>Nematoda</taxon>
        <taxon>Chromadorea</taxon>
        <taxon>Rhabditida</taxon>
        <taxon>Tylenchina</taxon>
        <taxon>Panagrolaimomorpha</taxon>
        <taxon>Strongyloidoidea</taxon>
        <taxon>Strongyloididae</taxon>
        <taxon>Strongyloides</taxon>
    </lineage>
</organism>
<dbReference type="AlphaFoldDB" id="A0A913HV76"/>
<sequence length="324" mass="38057">MTGPLLGKLRESASLERKKINEINTNNIVNESESSLNDNVDLENLDNERWDLIPIEDNNEDDNNNVRLYENSEIKLKDFVNDLMNVKIKSGISDRGHELYLSLIRKFLPQPNKLLATLEETRNFLKKEKILLADEAMYEELPNGKVVVYNTKRRIDNIFNMYMKEIILYTEEMLASAELKDSICGDFYRLMNNVHKDTFLIGLQLHFDGANFNKSNKSHRIFSISIKIMNLPISIRNKFQFYIPFAIFYGEEKPPLELMEEKILRSFEKYKFFEKSLFNYNGQEMNYYVQFSRYSTIKSHEVTHLAYVAKFHGPLNTFSTFAGE</sequence>